<protein>
    <submittedName>
        <fullName evidence="1">Uncharacterized protein</fullName>
    </submittedName>
</protein>
<keyword evidence="2" id="KW-1185">Reference proteome</keyword>
<sequence length="334" mass="39327">MNSYENKHLKFDTVKIRTNKEYLKETCIEFNKNYNKHGDLLGINYSSKYDKSVPYNLYIGISYPSKSLTLEFSSKILLDDYPKLITQTTFRQCLENINKLGICTIDVDSILNDCYFSKVHITNDIEFNLTDNVLSSLNTCVGNPRRFNWIHYKNEGIRFTKDVKSESCKESIVIYDKEKEIEKSENKKFLSEVENPNTIKNYFEGKTRFEMELNTPKRICEFLNTENTHISNIFKSNVNPLLTQFNKVFRYGEVECKDYINNYETYAMVAIIKKHNGDLKKIHQEMKDLYIYSPNSRNGLADRMKKITALHFQMCNQSYNSNQILSEIRQKLSE</sequence>
<evidence type="ECO:0000313" key="2">
    <source>
        <dbReference type="Proteomes" id="UP000555103"/>
    </source>
</evidence>
<name>A0A840CWP0_9BACT</name>
<reference evidence="1 2" key="1">
    <citation type="submission" date="2020-08" db="EMBL/GenBank/DDBJ databases">
        <title>Genomic Encyclopedia of Type Strains, Phase IV (KMG-IV): sequencing the most valuable type-strain genomes for metagenomic binning, comparative biology and taxonomic classification.</title>
        <authorList>
            <person name="Goeker M."/>
        </authorList>
    </citation>
    <scope>NUCLEOTIDE SEQUENCE [LARGE SCALE GENOMIC DNA]</scope>
    <source>
        <strain evidence="1 2">DSM 104969</strain>
    </source>
</reference>
<dbReference type="AlphaFoldDB" id="A0A840CWP0"/>
<dbReference type="RefSeq" id="WP_183308852.1">
    <property type="nucleotide sequence ID" value="NZ_JACIEP010000020.1"/>
</dbReference>
<evidence type="ECO:0000313" key="1">
    <source>
        <dbReference type="EMBL" id="MBB4038014.1"/>
    </source>
</evidence>
<dbReference type="EMBL" id="JACIEP010000020">
    <property type="protein sequence ID" value="MBB4038014.1"/>
    <property type="molecule type" value="Genomic_DNA"/>
</dbReference>
<accession>A0A840CWP0</accession>
<proteinExistence type="predicted"/>
<comment type="caution">
    <text evidence="1">The sequence shown here is derived from an EMBL/GenBank/DDBJ whole genome shotgun (WGS) entry which is preliminary data.</text>
</comment>
<dbReference type="Proteomes" id="UP000555103">
    <property type="component" value="Unassembled WGS sequence"/>
</dbReference>
<organism evidence="1 2">
    <name type="scientific">Dysgonomonas hofstadii</name>
    <dbReference type="NCBI Taxonomy" id="637886"/>
    <lineage>
        <taxon>Bacteria</taxon>
        <taxon>Pseudomonadati</taxon>
        <taxon>Bacteroidota</taxon>
        <taxon>Bacteroidia</taxon>
        <taxon>Bacteroidales</taxon>
        <taxon>Dysgonomonadaceae</taxon>
        <taxon>Dysgonomonas</taxon>
    </lineage>
</organism>
<gene>
    <name evidence="1" type="ORF">GGR21_003940</name>
</gene>